<organism evidence="3 4">
    <name type="scientific">Dichanthelium oligosanthes</name>
    <dbReference type="NCBI Taxonomy" id="888268"/>
    <lineage>
        <taxon>Eukaryota</taxon>
        <taxon>Viridiplantae</taxon>
        <taxon>Streptophyta</taxon>
        <taxon>Embryophyta</taxon>
        <taxon>Tracheophyta</taxon>
        <taxon>Spermatophyta</taxon>
        <taxon>Magnoliopsida</taxon>
        <taxon>Liliopsida</taxon>
        <taxon>Poales</taxon>
        <taxon>Poaceae</taxon>
        <taxon>PACMAD clade</taxon>
        <taxon>Panicoideae</taxon>
        <taxon>Panicodae</taxon>
        <taxon>Paniceae</taxon>
        <taxon>Dichantheliinae</taxon>
        <taxon>Dichanthelium</taxon>
    </lineage>
</organism>
<feature type="transmembrane region" description="Helical" evidence="2">
    <location>
        <begin position="34"/>
        <end position="65"/>
    </location>
</feature>
<feature type="compositionally biased region" description="Low complexity" evidence="1">
    <location>
        <begin position="512"/>
        <end position="523"/>
    </location>
</feature>
<protein>
    <submittedName>
        <fullName evidence="3">Putative membrane protein</fullName>
    </submittedName>
</protein>
<name>A0A1E5V1D0_9POAL</name>
<dbReference type="OrthoDB" id="1906116at2759"/>
<dbReference type="InterPro" id="IPR040229">
    <property type="entry name" value="At3g27390-like"/>
</dbReference>
<keyword evidence="4" id="KW-1185">Reference proteome</keyword>
<dbReference type="PANTHER" id="PTHR31133:SF8">
    <property type="entry name" value="OS04G0483200 PROTEIN"/>
    <property type="match status" value="1"/>
</dbReference>
<accession>A0A1E5V1D0</accession>
<evidence type="ECO:0000313" key="3">
    <source>
        <dbReference type="EMBL" id="OEL18854.1"/>
    </source>
</evidence>
<evidence type="ECO:0000256" key="1">
    <source>
        <dbReference type="SAM" id="MobiDB-lite"/>
    </source>
</evidence>
<dbReference type="PANTHER" id="PTHR31133">
    <property type="entry name" value="MEMBRANE PROTEIN"/>
    <property type="match status" value="1"/>
</dbReference>
<evidence type="ECO:0000256" key="2">
    <source>
        <dbReference type="SAM" id="Phobius"/>
    </source>
</evidence>
<keyword evidence="2" id="KW-1133">Transmembrane helix</keyword>
<evidence type="ECO:0000313" key="4">
    <source>
        <dbReference type="Proteomes" id="UP000095767"/>
    </source>
</evidence>
<proteinExistence type="predicted"/>
<feature type="transmembrane region" description="Helical" evidence="2">
    <location>
        <begin position="6"/>
        <end position="27"/>
    </location>
</feature>
<feature type="transmembrane region" description="Helical" evidence="2">
    <location>
        <begin position="136"/>
        <end position="162"/>
    </location>
</feature>
<comment type="caution">
    <text evidence="3">The sequence shown here is derived from an EMBL/GenBank/DDBJ whole genome shotgun (WGS) entry which is preliminary data.</text>
</comment>
<dbReference type="EMBL" id="LWDX02055401">
    <property type="protein sequence ID" value="OEL18854.1"/>
    <property type="molecule type" value="Genomic_DNA"/>
</dbReference>
<keyword evidence="2" id="KW-0812">Transmembrane</keyword>
<keyword evidence="2" id="KW-0472">Membrane</keyword>
<feature type="region of interest" description="Disordered" evidence="1">
    <location>
        <begin position="272"/>
        <end position="305"/>
    </location>
</feature>
<dbReference type="STRING" id="888268.A0A1E5V1D0"/>
<dbReference type="Proteomes" id="UP000095767">
    <property type="component" value="Unassembled WGS sequence"/>
</dbReference>
<dbReference type="AlphaFoldDB" id="A0A1E5V1D0"/>
<reference evidence="3 4" key="1">
    <citation type="submission" date="2016-09" db="EMBL/GenBank/DDBJ databases">
        <title>The draft genome of Dichanthelium oligosanthes: A C3 panicoid grass species.</title>
        <authorList>
            <person name="Studer A.J."/>
            <person name="Schnable J.C."/>
            <person name="Brutnell T.P."/>
        </authorList>
    </citation>
    <scope>NUCLEOTIDE SEQUENCE [LARGE SCALE GENOMIC DNA]</scope>
    <source>
        <strain evidence="4">cv. Kellogg 1175</strain>
        <tissue evidence="3">Leaf</tissue>
    </source>
</reference>
<feature type="region of interest" description="Disordered" evidence="1">
    <location>
        <begin position="510"/>
        <end position="560"/>
    </location>
</feature>
<feature type="transmembrane region" description="Helical" evidence="2">
    <location>
        <begin position="183"/>
        <end position="204"/>
    </location>
</feature>
<gene>
    <name evidence="3" type="ORF">BAE44_0020126</name>
</gene>
<sequence length="560" mass="61864">MEPPSGFRASLLSFLKFLPYFCGLLILGFIKVKFLLLIAATAILTLWLIIGIPGSVVAGLVYGFLAPIMATFGAVGEGKEKPFIHCFVDGTWSTITGSCTVVRDVKDLLFHSYFSIMDDLRLQKPPDGKPYEIRLLAIPGALIAAACGLLLDGIMFTLIAFYKSPVMLFKGWKRLIQDMIGREGPFLETACVPFAGLAILLWPFAVVGAVLASILSSIPLGAFGAVVAYQESSLIMGLAYVASSVSIFDEYTNDVLDMAPGSCFPRFKYRKSKDGSSYGHSAPISRPSSFNKEKQEGKRPPSRVSSFKNSIEEFNPFKIILQFLYNPIGTITELLDDTIAQLLDHLFEECRHQGEELVNKGVITMKDIEETKSGKVGSGVLNVGLPAYVILNALLRSAKANSEGLILRDGSEITSDNRPRHTLFDWFFDPLMVIKEQIKAENFTEEEEEYLKMRVLLAGDPNRLKGVLPEVPSLNERKKAEIDAFARRYPTAKRRFDVLVKALLSELERTLGGSQSTSGSQAQRLRKSVARMLSQKSMGKTANIRDEDPEARMTSLSRTP</sequence>